<dbReference type="SUPFAM" id="SSF55785">
    <property type="entry name" value="PYP-like sensor domain (PAS domain)"/>
    <property type="match status" value="1"/>
</dbReference>
<dbReference type="PROSITE" id="PS50112">
    <property type="entry name" value="PAS"/>
    <property type="match status" value="1"/>
</dbReference>
<dbReference type="GO" id="GO:0006355">
    <property type="term" value="P:regulation of DNA-templated transcription"/>
    <property type="evidence" value="ECO:0007669"/>
    <property type="project" value="InterPro"/>
</dbReference>
<name>I5B4Q3_9BACT</name>
<dbReference type="SMART" id="SM00091">
    <property type="entry name" value="PAS"/>
    <property type="match status" value="1"/>
</dbReference>
<dbReference type="SMART" id="SM00388">
    <property type="entry name" value="HisKA"/>
    <property type="match status" value="1"/>
</dbReference>
<comment type="catalytic activity">
    <reaction evidence="1">
        <text>ATP + protein L-histidine = ADP + protein N-phospho-L-histidine.</text>
        <dbReference type="EC" id="2.7.13.3"/>
    </reaction>
</comment>
<gene>
    <name evidence="12" type="ORF">DespoDRAFT_02622</name>
</gene>
<keyword evidence="9" id="KW-1133">Transmembrane helix</keyword>
<keyword evidence="13" id="KW-1185">Reference proteome</keyword>
<dbReference type="STRING" id="879212.DespoDRAFT_02622"/>
<evidence type="ECO:0000256" key="8">
    <source>
        <dbReference type="ARBA" id="ARBA00023012"/>
    </source>
</evidence>
<reference evidence="12 13" key="1">
    <citation type="submission" date="2011-09" db="EMBL/GenBank/DDBJ databases">
        <authorList>
            <consortium name="US DOE Joint Genome Institute (JGI-PGF)"/>
            <person name="Lucas S."/>
            <person name="Han J."/>
            <person name="Lapidus A."/>
            <person name="Cheng J.-F."/>
            <person name="Goodwin L."/>
            <person name="Pitluck S."/>
            <person name="Peters L."/>
            <person name="Land M.L."/>
            <person name="Hauser L."/>
            <person name="Orellana R."/>
            <person name="Lovley D."/>
            <person name="Woyke T.J."/>
        </authorList>
    </citation>
    <scope>NUCLEOTIDE SEQUENCE [LARGE SCALE GENOMIC DNA]</scope>
    <source>
        <strain evidence="12 13">2ac9</strain>
    </source>
</reference>
<reference evidence="12 13" key="2">
    <citation type="submission" date="2012-02" db="EMBL/GenBank/DDBJ databases">
        <title>Improved High-Quality Draft sequence of Desulfobacter postgatei 2ac9.</title>
        <authorList>
            <consortium name="US DOE Joint Genome Institute"/>
            <person name="Lucas S."/>
            <person name="Han J."/>
            <person name="Lapidus A."/>
            <person name="Cheng J.-F."/>
            <person name="Goodwin L."/>
            <person name="Pitluck S."/>
            <person name="Peters L."/>
            <person name="Ovchinnikova G."/>
            <person name="Held B."/>
            <person name="Detter J.C."/>
            <person name="Han C."/>
            <person name="Tapia R."/>
            <person name="Land M."/>
            <person name="Hauser L."/>
            <person name="Kyrpides N."/>
            <person name="Ivanova N."/>
            <person name="Pagani I."/>
            <person name="Orellana R."/>
            <person name="Lovley D."/>
            <person name="Woyke T."/>
        </authorList>
    </citation>
    <scope>NUCLEOTIDE SEQUENCE [LARGE SCALE GENOMIC DNA]</scope>
    <source>
        <strain evidence="12 13">2ac9</strain>
    </source>
</reference>
<dbReference type="Proteomes" id="UP000005778">
    <property type="component" value="Chromosome"/>
</dbReference>
<dbReference type="SUPFAM" id="SSF47384">
    <property type="entry name" value="Homodimeric domain of signal transducing histidine kinase"/>
    <property type="match status" value="1"/>
</dbReference>
<dbReference type="OrthoDB" id="5439205at2"/>
<dbReference type="HOGENOM" id="CLU_000445_114_39_7"/>
<dbReference type="InterPro" id="IPR000014">
    <property type="entry name" value="PAS"/>
</dbReference>
<dbReference type="EMBL" id="CM001488">
    <property type="protein sequence ID" value="EIM64466.1"/>
    <property type="molecule type" value="Genomic_DNA"/>
</dbReference>
<dbReference type="RefSeq" id="WP_004074017.1">
    <property type="nucleotide sequence ID" value="NZ_CM001488.1"/>
</dbReference>
<keyword evidence="7" id="KW-0067">ATP-binding</keyword>
<dbReference type="SMART" id="SM00387">
    <property type="entry name" value="HATPase_c"/>
    <property type="match status" value="1"/>
</dbReference>
<evidence type="ECO:0000256" key="1">
    <source>
        <dbReference type="ARBA" id="ARBA00000085"/>
    </source>
</evidence>
<organism evidence="12 13">
    <name type="scientific">Desulfobacter postgatei 2ac9</name>
    <dbReference type="NCBI Taxonomy" id="879212"/>
    <lineage>
        <taxon>Bacteria</taxon>
        <taxon>Pseudomonadati</taxon>
        <taxon>Thermodesulfobacteriota</taxon>
        <taxon>Desulfobacteria</taxon>
        <taxon>Desulfobacterales</taxon>
        <taxon>Desulfobacteraceae</taxon>
        <taxon>Desulfobacter</taxon>
    </lineage>
</organism>
<feature type="transmembrane region" description="Helical" evidence="9">
    <location>
        <begin position="12"/>
        <end position="31"/>
    </location>
</feature>
<dbReference type="PROSITE" id="PS50109">
    <property type="entry name" value="HIS_KIN"/>
    <property type="match status" value="1"/>
</dbReference>
<evidence type="ECO:0000313" key="12">
    <source>
        <dbReference type="EMBL" id="EIM64466.1"/>
    </source>
</evidence>
<proteinExistence type="predicted"/>
<keyword evidence="8" id="KW-0902">Two-component regulatory system</keyword>
<dbReference type="EC" id="2.7.13.3" evidence="2"/>
<dbReference type="InterPro" id="IPR013767">
    <property type="entry name" value="PAS_fold"/>
</dbReference>
<accession>I5B4Q3</accession>
<dbReference type="AlphaFoldDB" id="I5B4Q3"/>
<keyword evidence="9" id="KW-0812">Transmembrane</keyword>
<protein>
    <recommendedName>
        <fullName evidence="2">histidine kinase</fullName>
        <ecNumber evidence="2">2.7.13.3</ecNumber>
    </recommendedName>
</protein>
<dbReference type="Gene3D" id="1.10.287.130">
    <property type="match status" value="1"/>
</dbReference>
<feature type="domain" description="PAS" evidence="11">
    <location>
        <begin position="180"/>
        <end position="249"/>
    </location>
</feature>
<dbReference type="PANTHER" id="PTHR43065:SF42">
    <property type="entry name" value="TWO-COMPONENT SENSOR PPRA"/>
    <property type="match status" value="1"/>
</dbReference>
<dbReference type="Gene3D" id="3.30.450.20">
    <property type="entry name" value="PAS domain"/>
    <property type="match status" value="1"/>
</dbReference>
<dbReference type="InterPro" id="IPR004358">
    <property type="entry name" value="Sig_transdc_His_kin-like_C"/>
</dbReference>
<feature type="domain" description="Histidine kinase" evidence="10">
    <location>
        <begin position="314"/>
        <end position="561"/>
    </location>
</feature>
<evidence type="ECO:0000259" key="10">
    <source>
        <dbReference type="PROSITE" id="PS50109"/>
    </source>
</evidence>
<dbReference type="eggNOG" id="COG4191">
    <property type="taxonomic scope" value="Bacteria"/>
</dbReference>
<dbReference type="SUPFAM" id="SSF55874">
    <property type="entry name" value="ATPase domain of HSP90 chaperone/DNA topoisomerase II/histidine kinase"/>
    <property type="match status" value="1"/>
</dbReference>
<evidence type="ECO:0000259" key="11">
    <source>
        <dbReference type="PROSITE" id="PS50112"/>
    </source>
</evidence>
<keyword evidence="3" id="KW-0597">Phosphoprotein</keyword>
<dbReference type="Pfam" id="PF02518">
    <property type="entry name" value="HATPase_c"/>
    <property type="match status" value="1"/>
</dbReference>
<dbReference type="NCBIfam" id="TIGR00229">
    <property type="entry name" value="sensory_box"/>
    <property type="match status" value="1"/>
</dbReference>
<evidence type="ECO:0000256" key="3">
    <source>
        <dbReference type="ARBA" id="ARBA00022553"/>
    </source>
</evidence>
<dbReference type="GO" id="GO:0000155">
    <property type="term" value="F:phosphorelay sensor kinase activity"/>
    <property type="evidence" value="ECO:0007669"/>
    <property type="project" value="InterPro"/>
</dbReference>
<dbReference type="InterPro" id="IPR036890">
    <property type="entry name" value="HATPase_C_sf"/>
</dbReference>
<evidence type="ECO:0000256" key="2">
    <source>
        <dbReference type="ARBA" id="ARBA00012438"/>
    </source>
</evidence>
<evidence type="ECO:0000256" key="6">
    <source>
        <dbReference type="ARBA" id="ARBA00022777"/>
    </source>
</evidence>
<dbReference type="PRINTS" id="PR00344">
    <property type="entry name" value="BCTRLSENSOR"/>
</dbReference>
<dbReference type="GO" id="GO:0005524">
    <property type="term" value="F:ATP binding"/>
    <property type="evidence" value="ECO:0007669"/>
    <property type="project" value="UniProtKB-KW"/>
</dbReference>
<evidence type="ECO:0000256" key="5">
    <source>
        <dbReference type="ARBA" id="ARBA00022741"/>
    </source>
</evidence>
<evidence type="ECO:0000256" key="7">
    <source>
        <dbReference type="ARBA" id="ARBA00022840"/>
    </source>
</evidence>
<dbReference type="CDD" id="cd00130">
    <property type="entry name" value="PAS"/>
    <property type="match status" value="1"/>
</dbReference>
<keyword evidence="4" id="KW-0808">Transferase</keyword>
<dbReference type="InterPro" id="IPR035965">
    <property type="entry name" value="PAS-like_dom_sf"/>
</dbReference>
<evidence type="ECO:0000313" key="13">
    <source>
        <dbReference type="Proteomes" id="UP000005778"/>
    </source>
</evidence>
<sequence length="579" mass="65017">MARLIEDHIRLVFVLLLALFTAGFLLFFTWYQDIVFKYAQGRLREDALVIAESLWRYEPPPFAYLILSARSNSYTTVQVIDDSQKEYAAVKGPAPSFTERIMARAGLLPVVELEEPVRYQNRTIGSIEVDWQNRAAFIYFYVIICQVLLFAGLWFFLNLYIAKKTLEERVKERTADLRASRARLQSILDSMPSVLIGVDPAGNITLWNNRAEQVSGFLTEQALDRPLEKVYPRLAPRMDQVREAIATRRERVSKKQARMQDNLVCYEDITVFPLVANGVEGAVIRVDDITDQVRMEEMVIQSEKMLSVGGLAAGMAHEINNPLAGIMQTANVMKLRLENIDMAANKRAASDIGISTEQVRAFMEKRGIFNMLEAINESGARVAVIVDNMLSFARKSDAIVSSHNPGELMDSILELAATDYDLKKQYDFKTIKIVREYEENLPMIPCEGAKVQQVILNILKNGAQAMVEAGRNRPCFILRISTEAEAGMLRMEIQDNGPGMTREVRNRIFEPFFTTKPPGVGTGLGLSVSYFIITENHKGTLGVSSAPGKGANFIIRLPLASHSLERREAEEDENDAAST</sequence>
<keyword evidence="5" id="KW-0547">Nucleotide-binding</keyword>
<dbReference type="PANTHER" id="PTHR43065">
    <property type="entry name" value="SENSOR HISTIDINE KINASE"/>
    <property type="match status" value="1"/>
</dbReference>
<dbReference type="InterPro" id="IPR005467">
    <property type="entry name" value="His_kinase_dom"/>
</dbReference>
<dbReference type="InterPro" id="IPR003594">
    <property type="entry name" value="HATPase_dom"/>
</dbReference>
<dbReference type="InterPro" id="IPR036097">
    <property type="entry name" value="HisK_dim/P_sf"/>
</dbReference>
<evidence type="ECO:0000256" key="4">
    <source>
        <dbReference type="ARBA" id="ARBA00022679"/>
    </source>
</evidence>
<dbReference type="CDD" id="cd00082">
    <property type="entry name" value="HisKA"/>
    <property type="match status" value="1"/>
</dbReference>
<keyword evidence="6" id="KW-0418">Kinase</keyword>
<dbReference type="Gene3D" id="3.30.565.10">
    <property type="entry name" value="Histidine kinase-like ATPase, C-terminal domain"/>
    <property type="match status" value="1"/>
</dbReference>
<evidence type="ECO:0000256" key="9">
    <source>
        <dbReference type="SAM" id="Phobius"/>
    </source>
</evidence>
<feature type="transmembrane region" description="Helical" evidence="9">
    <location>
        <begin position="138"/>
        <end position="161"/>
    </location>
</feature>
<dbReference type="InterPro" id="IPR003661">
    <property type="entry name" value="HisK_dim/P_dom"/>
</dbReference>
<keyword evidence="9" id="KW-0472">Membrane</keyword>
<dbReference type="Pfam" id="PF00989">
    <property type="entry name" value="PAS"/>
    <property type="match status" value="1"/>
</dbReference>